<proteinExistence type="predicted"/>
<reference evidence="2" key="1">
    <citation type="submission" date="2015-05" db="EMBL/GenBank/DDBJ databases">
        <authorList>
            <consortium name="Pathogen Informatics"/>
        </authorList>
    </citation>
    <scope>NUCLEOTIDE SEQUENCE [LARGE SCALE GENOMIC DNA]</scope>
    <source>
        <strain evidence="2">T1-815</strain>
    </source>
</reference>
<protein>
    <recommendedName>
        <fullName evidence="3">Phage tail protein</fullName>
    </recommendedName>
</protein>
<dbReference type="Gene3D" id="2.40.30.200">
    <property type="match status" value="1"/>
</dbReference>
<organism evidence="1 2">
    <name type="scientific">Agathobacter rectalis</name>
    <dbReference type="NCBI Taxonomy" id="39491"/>
    <lineage>
        <taxon>Bacteria</taxon>
        <taxon>Bacillati</taxon>
        <taxon>Bacillota</taxon>
        <taxon>Clostridia</taxon>
        <taxon>Lachnospirales</taxon>
        <taxon>Lachnospiraceae</taxon>
        <taxon>Agathobacter</taxon>
    </lineage>
</organism>
<name>A0A0M6X116_9FIRM</name>
<keyword evidence="2" id="KW-1185">Reference proteome</keyword>
<gene>
    <name evidence="1" type="ORF">T1815_28761</name>
</gene>
<dbReference type="EMBL" id="CVRQ01000079">
    <property type="protein sequence ID" value="CRL42637.1"/>
    <property type="molecule type" value="Genomic_DNA"/>
</dbReference>
<evidence type="ECO:0000313" key="2">
    <source>
        <dbReference type="Proteomes" id="UP000049472"/>
    </source>
</evidence>
<evidence type="ECO:0000313" key="1">
    <source>
        <dbReference type="EMBL" id="CRL42637.1"/>
    </source>
</evidence>
<sequence length="252" mass="28561">MLKDYINSFTYNGHSSLEYGLAINSKNNVFGAPKPVIEKINIPGRGNIVYNGKTDELDNGEYSDFSKKYSCFMMLDDNNDFSIEDTARAIAGWLSKEPGYKRLDDTYEEGYFREALFESEMSAQDVAAMLIGKIDLTFTCHPFKYSYAGQKAITLSQAATIYNTENFTALPYIKIYGSGTITLYINNRAHTFKDVNGYIEVDSERMTAYKDHTLCNNQMLTTLFPKLAAGQNDIRWSGNVSRIELTPRWCSL</sequence>
<dbReference type="AlphaFoldDB" id="A0A0M6X116"/>
<evidence type="ECO:0008006" key="3">
    <source>
        <dbReference type="Google" id="ProtNLM"/>
    </source>
</evidence>
<dbReference type="Proteomes" id="UP000049472">
    <property type="component" value="Unassembled WGS sequence"/>
</dbReference>
<accession>A0A0M6X116</accession>
<dbReference type="RefSeq" id="WP_055062853.1">
    <property type="nucleotide sequence ID" value="NZ_CVRQ01000079.1"/>
</dbReference>